<dbReference type="InterPro" id="IPR045584">
    <property type="entry name" value="Pilin-like"/>
</dbReference>
<evidence type="ECO:0000313" key="6">
    <source>
        <dbReference type="Proteomes" id="UP000094936"/>
    </source>
</evidence>
<keyword evidence="4" id="KW-1133">Transmembrane helix</keyword>
<dbReference type="Proteomes" id="UP000094936">
    <property type="component" value="Unassembled WGS sequence"/>
</dbReference>
<keyword evidence="6" id="KW-1185">Reference proteome</keyword>
<comment type="caution">
    <text evidence="5">The sequence shown here is derived from an EMBL/GenBank/DDBJ whole genome shotgun (WGS) entry which is preliminary data.</text>
</comment>
<dbReference type="Gene3D" id="3.30.700.10">
    <property type="entry name" value="Glycoprotein, Type 4 Pilin"/>
    <property type="match status" value="1"/>
</dbReference>
<dbReference type="Pfam" id="PF00114">
    <property type="entry name" value="Pilin"/>
    <property type="match status" value="1"/>
</dbReference>
<feature type="transmembrane region" description="Helical" evidence="4">
    <location>
        <begin position="7"/>
        <end position="27"/>
    </location>
</feature>
<protein>
    <submittedName>
        <fullName evidence="5">Prepilin-type N-terminal cleavage/methylation domain-containing protein</fullName>
    </submittedName>
</protein>
<dbReference type="EMBL" id="LYBM01000010">
    <property type="protein sequence ID" value="ODA34075.1"/>
    <property type="molecule type" value="Genomic_DNA"/>
</dbReference>
<name>A0A1C3ELH6_9GAMM</name>
<proteinExistence type="inferred from homology"/>
<gene>
    <name evidence="5" type="ORF">A8L45_07270</name>
</gene>
<dbReference type="RefSeq" id="WP_068900728.1">
    <property type="nucleotide sequence ID" value="NZ_JBHUIF010000019.1"/>
</dbReference>
<dbReference type="PANTHER" id="PTHR30093:SF34">
    <property type="entry name" value="PREPILIN PEPTIDASE-DEPENDENT PROTEIN D"/>
    <property type="match status" value="1"/>
</dbReference>
<dbReference type="STRING" id="1080227.A8L45_07270"/>
<organism evidence="5 6">
    <name type="scientific">Veronia pacifica</name>
    <dbReference type="NCBI Taxonomy" id="1080227"/>
    <lineage>
        <taxon>Bacteria</taxon>
        <taxon>Pseudomonadati</taxon>
        <taxon>Pseudomonadota</taxon>
        <taxon>Gammaproteobacteria</taxon>
        <taxon>Vibrionales</taxon>
        <taxon>Vibrionaceae</taxon>
        <taxon>Veronia</taxon>
    </lineage>
</organism>
<evidence type="ECO:0000256" key="1">
    <source>
        <dbReference type="ARBA" id="ARBA00005233"/>
    </source>
</evidence>
<dbReference type="NCBIfam" id="TIGR02532">
    <property type="entry name" value="IV_pilin_GFxxxE"/>
    <property type="match status" value="1"/>
</dbReference>
<dbReference type="InterPro" id="IPR012902">
    <property type="entry name" value="N_methyl_site"/>
</dbReference>
<dbReference type="Pfam" id="PF07963">
    <property type="entry name" value="N_methyl"/>
    <property type="match status" value="1"/>
</dbReference>
<evidence type="ECO:0000256" key="2">
    <source>
        <dbReference type="ARBA" id="ARBA00022481"/>
    </source>
</evidence>
<dbReference type="GO" id="GO:0007155">
    <property type="term" value="P:cell adhesion"/>
    <property type="evidence" value="ECO:0007669"/>
    <property type="project" value="InterPro"/>
</dbReference>
<keyword evidence="2" id="KW-0488">Methylation</keyword>
<dbReference type="GO" id="GO:0044096">
    <property type="term" value="C:type IV pilus"/>
    <property type="evidence" value="ECO:0007669"/>
    <property type="project" value="TreeGrafter"/>
</dbReference>
<dbReference type="OrthoDB" id="5918848at2"/>
<evidence type="ECO:0000313" key="5">
    <source>
        <dbReference type="EMBL" id="ODA34075.1"/>
    </source>
</evidence>
<reference evidence="5 6" key="1">
    <citation type="submission" date="2016-05" db="EMBL/GenBank/DDBJ databases">
        <title>Genomic Taxonomy of the Vibrionaceae.</title>
        <authorList>
            <person name="Gomez-Gil B."/>
            <person name="Enciso-Ibarra J."/>
        </authorList>
    </citation>
    <scope>NUCLEOTIDE SEQUENCE [LARGE SCALE GENOMIC DNA]</scope>
    <source>
        <strain evidence="5 6">CAIM 1920</strain>
    </source>
</reference>
<dbReference type="SUPFAM" id="SSF54523">
    <property type="entry name" value="Pili subunits"/>
    <property type="match status" value="1"/>
</dbReference>
<sequence>MKKQQGFSLVELMIVVAVIGVLSAIAIPQYQNYVAKSQAAAALSTMSGLKTNIENSIAENSVFPTLPATAAGDTTNGVPVLTTGTLALAPTAEGSVGGTMVYAFNNTTQLNTFTLTLTRGVNGAWACSSSAANALVPRECR</sequence>
<evidence type="ECO:0000256" key="3">
    <source>
        <dbReference type="RuleBase" id="RU000389"/>
    </source>
</evidence>
<keyword evidence="4" id="KW-0472">Membrane</keyword>
<accession>A0A1C3ELH6</accession>
<dbReference type="GO" id="GO:0043107">
    <property type="term" value="P:type IV pilus-dependent motility"/>
    <property type="evidence" value="ECO:0007669"/>
    <property type="project" value="TreeGrafter"/>
</dbReference>
<comment type="similarity">
    <text evidence="1 3">Belongs to the N-Me-Phe pilin family.</text>
</comment>
<dbReference type="InterPro" id="IPR001082">
    <property type="entry name" value="Pilin"/>
</dbReference>
<evidence type="ECO:0000256" key="4">
    <source>
        <dbReference type="SAM" id="Phobius"/>
    </source>
</evidence>
<dbReference type="PANTHER" id="PTHR30093">
    <property type="entry name" value="GENERAL SECRETION PATHWAY PROTEIN G"/>
    <property type="match status" value="1"/>
</dbReference>
<keyword evidence="4" id="KW-0812">Transmembrane</keyword>
<dbReference type="AlphaFoldDB" id="A0A1C3ELH6"/>
<dbReference type="PROSITE" id="PS00409">
    <property type="entry name" value="PROKAR_NTER_METHYL"/>
    <property type="match status" value="1"/>
</dbReference>
<keyword evidence="3" id="KW-0281">Fimbrium</keyword>